<dbReference type="Proteomes" id="UP000218427">
    <property type="component" value="Unassembled WGS sequence"/>
</dbReference>
<feature type="transmembrane region" description="Helical" evidence="1">
    <location>
        <begin position="103"/>
        <end position="129"/>
    </location>
</feature>
<proteinExistence type="predicted"/>
<name>A0ABX4I0E8_9GAMM</name>
<accession>A0ABX4I0E8</accession>
<reference evidence="2" key="1">
    <citation type="submission" date="2017-08" db="EMBL/GenBank/DDBJ databases">
        <title>Microbulbifer marisrubri sp. nov., a halophilic alphaproteobacterium isolated from marine sediment of the Yellow Sea, China.</title>
        <authorList>
            <person name="Zhang G."/>
            <person name="Xiong Q."/>
        </authorList>
    </citation>
    <scope>NUCLEOTIDE SEQUENCE [LARGE SCALE GENOMIC DNA]</scope>
    <source>
        <strain evidence="2">WRN-8</strain>
    </source>
</reference>
<evidence type="ECO:0000313" key="3">
    <source>
        <dbReference type="Proteomes" id="UP000218427"/>
    </source>
</evidence>
<dbReference type="RefSeq" id="WP_067082582.1">
    <property type="nucleotide sequence ID" value="NZ_LRFG02000002.1"/>
</dbReference>
<organism evidence="2 3">
    <name type="scientific">Microbulbifer flavimaris</name>
    <dbReference type="NCBI Taxonomy" id="1781068"/>
    <lineage>
        <taxon>Bacteria</taxon>
        <taxon>Pseudomonadati</taxon>
        <taxon>Pseudomonadota</taxon>
        <taxon>Gammaproteobacteria</taxon>
        <taxon>Cellvibrionales</taxon>
        <taxon>Microbulbiferaceae</taxon>
        <taxon>Microbulbifer</taxon>
    </lineage>
</organism>
<protein>
    <recommendedName>
        <fullName evidence="4">Phage holin family protein</fullName>
    </recommendedName>
</protein>
<comment type="caution">
    <text evidence="2">The sequence shown here is derived from an EMBL/GenBank/DDBJ whole genome shotgun (WGS) entry which is preliminary data.</text>
</comment>
<evidence type="ECO:0008006" key="4">
    <source>
        <dbReference type="Google" id="ProtNLM"/>
    </source>
</evidence>
<evidence type="ECO:0000256" key="1">
    <source>
        <dbReference type="SAM" id="Phobius"/>
    </source>
</evidence>
<keyword evidence="3" id="KW-1185">Reference proteome</keyword>
<keyword evidence="1" id="KW-0812">Transmembrane</keyword>
<dbReference type="EMBL" id="LRFG02000002">
    <property type="protein sequence ID" value="PCO05586.1"/>
    <property type="molecule type" value="Genomic_DNA"/>
</dbReference>
<keyword evidence="1" id="KW-1133">Transmembrane helix</keyword>
<sequence>MIVEVISPATGKRYRVRIDGLTEEVLVDLEREYASEEQLQSHLEALPLPAEVKCLLARLARVTLRVGRRLLRIGRRLLEIVLMLCARFPGAGLGLLTGALLTYVVACLPFLGAILADFLGPLLMLFGLGRGLWQDLTNRAPEAAATIVSAVRPFTTMQQGGAASGA</sequence>
<gene>
    <name evidence="2" type="ORF">AWR36_006100</name>
</gene>
<evidence type="ECO:0000313" key="2">
    <source>
        <dbReference type="EMBL" id="PCO05586.1"/>
    </source>
</evidence>
<keyword evidence="1" id="KW-0472">Membrane</keyword>